<accession>A0A9X5EFH6</accession>
<sequence>MSQMTEIKDTALFVELSDREQETVAGGAGLQDLFGPIFFQQTDIDTSAEATSNFNDGSSTTRRTGYKMSQTTFIMPLLSLFGGGGGGRRSRRSRMNMFSLLMSLFS</sequence>
<comment type="caution">
    <text evidence="1">The sequence shown here is derived from an EMBL/GenBank/DDBJ whole genome shotgun (WGS) entry which is preliminary data.</text>
</comment>
<dbReference type="RefSeq" id="WP_052289767.1">
    <property type="nucleotide sequence ID" value="NZ_JTJC03000017.1"/>
</dbReference>
<evidence type="ECO:0000313" key="2">
    <source>
        <dbReference type="Proteomes" id="UP000031532"/>
    </source>
</evidence>
<dbReference type="Proteomes" id="UP000031532">
    <property type="component" value="Unassembled WGS sequence"/>
</dbReference>
<reference evidence="1 2" key="1">
    <citation type="journal article" date="2015" name="Genome Announc.">
        <title>Draft Genome Sequence of the Terrestrial Cyanobacterium Scytonema millei VB511283, Isolated from Eastern India.</title>
        <authorList>
            <person name="Sen D."/>
            <person name="Chandrababunaidu M.M."/>
            <person name="Singh D."/>
            <person name="Sanghi N."/>
            <person name="Ghorai A."/>
            <person name="Mishra G.P."/>
            <person name="Madduluri M."/>
            <person name="Adhikary S.P."/>
            <person name="Tripathy S."/>
        </authorList>
    </citation>
    <scope>NUCLEOTIDE SEQUENCE [LARGE SCALE GENOMIC DNA]</scope>
    <source>
        <strain evidence="1 2">VB511283</strain>
    </source>
</reference>
<organism evidence="1 2">
    <name type="scientific">Scytonema millei VB511283</name>
    <dbReference type="NCBI Taxonomy" id="1245923"/>
    <lineage>
        <taxon>Bacteria</taxon>
        <taxon>Bacillati</taxon>
        <taxon>Cyanobacteriota</taxon>
        <taxon>Cyanophyceae</taxon>
        <taxon>Nostocales</taxon>
        <taxon>Scytonemataceae</taxon>
        <taxon>Scytonema</taxon>
    </lineage>
</organism>
<dbReference type="AlphaFoldDB" id="A0A9X5EFH6"/>
<gene>
    <name evidence="1" type="ORF">QH73_0027445</name>
</gene>
<dbReference type="NCBIfam" id="NF038167">
    <property type="entry name" value="cyan_ocin_like"/>
    <property type="match status" value="1"/>
</dbReference>
<proteinExistence type="predicted"/>
<dbReference type="InterPro" id="IPR049891">
    <property type="entry name" value="CTB"/>
</dbReference>
<evidence type="ECO:0000313" key="1">
    <source>
        <dbReference type="EMBL" id="NHC38314.1"/>
    </source>
</evidence>
<name>A0A9X5EFH6_9CYAN</name>
<dbReference type="OrthoDB" id="518209at2"/>
<protein>
    <recommendedName>
        <fullName evidence="3">Bacteriocin</fullName>
    </recommendedName>
</protein>
<evidence type="ECO:0008006" key="3">
    <source>
        <dbReference type="Google" id="ProtNLM"/>
    </source>
</evidence>
<dbReference type="EMBL" id="JTJC03000017">
    <property type="protein sequence ID" value="NHC38314.1"/>
    <property type="molecule type" value="Genomic_DNA"/>
</dbReference>
<keyword evidence="2" id="KW-1185">Reference proteome</keyword>